<dbReference type="GO" id="GO:0046872">
    <property type="term" value="F:metal ion binding"/>
    <property type="evidence" value="ECO:0007669"/>
    <property type="project" value="UniProtKB-KW"/>
</dbReference>
<dbReference type="InterPro" id="IPR051013">
    <property type="entry name" value="MBL_superfamily_lactonases"/>
</dbReference>
<evidence type="ECO:0000256" key="4">
    <source>
        <dbReference type="ARBA" id="ARBA00022833"/>
    </source>
</evidence>
<proteinExistence type="inferred from homology"/>
<comment type="caution">
    <text evidence="6">The sequence shown here is derived from an EMBL/GenBank/DDBJ whole genome shotgun (WGS) entry which is preliminary data.</text>
</comment>
<dbReference type="PANTHER" id="PTHR42978">
    <property type="entry name" value="QUORUM-QUENCHING LACTONASE YTNP-RELATED-RELATED"/>
    <property type="match status" value="1"/>
</dbReference>
<dbReference type="InterPro" id="IPR001279">
    <property type="entry name" value="Metallo-B-lactamas"/>
</dbReference>
<dbReference type="Gene3D" id="3.60.15.10">
    <property type="entry name" value="Ribonuclease Z/Hydroxyacylglutathione hydrolase-like"/>
    <property type="match status" value="1"/>
</dbReference>
<evidence type="ECO:0000313" key="7">
    <source>
        <dbReference type="Proteomes" id="UP000018837"/>
    </source>
</evidence>
<evidence type="ECO:0000259" key="5">
    <source>
        <dbReference type="SMART" id="SM00849"/>
    </source>
</evidence>
<dbReference type="EMBL" id="AYUF01000294">
    <property type="protein sequence ID" value="ETK02871.1"/>
    <property type="molecule type" value="Genomic_DNA"/>
</dbReference>
<dbReference type="AlphaFoldDB" id="W2C8S2"/>
<keyword evidence="3" id="KW-0378">Hydrolase</keyword>
<evidence type="ECO:0000256" key="2">
    <source>
        <dbReference type="ARBA" id="ARBA00022723"/>
    </source>
</evidence>
<dbReference type="SUPFAM" id="SSF56281">
    <property type="entry name" value="Metallo-hydrolase/oxidoreductase"/>
    <property type="match status" value="1"/>
</dbReference>
<reference evidence="6 7" key="1">
    <citation type="submission" date="2013-11" db="EMBL/GenBank/DDBJ databases">
        <title>Single cell genomics of uncultured Tannerella BU063 (oral taxon 286).</title>
        <authorList>
            <person name="Beall C.J."/>
            <person name="Campbell A.G."/>
            <person name="Griffen A.L."/>
            <person name="Podar M."/>
            <person name="Leys E.J."/>
        </authorList>
    </citation>
    <scope>NUCLEOTIDE SEQUENCE [LARGE SCALE GENOMIC DNA]</scope>
    <source>
        <strain evidence="6">Cell 2</strain>
    </source>
</reference>
<accession>W2C8S2</accession>
<evidence type="ECO:0000313" key="6">
    <source>
        <dbReference type="EMBL" id="ETK02871.1"/>
    </source>
</evidence>
<gene>
    <name evidence="6" type="ORF">N425_01910</name>
</gene>
<dbReference type="Proteomes" id="UP000018837">
    <property type="component" value="Unassembled WGS sequence"/>
</dbReference>
<dbReference type="PANTHER" id="PTHR42978:SF6">
    <property type="entry name" value="QUORUM-QUENCHING LACTONASE YTNP-RELATED"/>
    <property type="match status" value="1"/>
</dbReference>
<organism evidence="6 7">
    <name type="scientific">Tannerella sp. oral taxon BU063 isolate Cell 2</name>
    <dbReference type="NCBI Taxonomy" id="1411148"/>
    <lineage>
        <taxon>Bacteria</taxon>
        <taxon>Pseudomonadati</taxon>
        <taxon>Bacteroidota</taxon>
        <taxon>Bacteroidia</taxon>
        <taxon>Bacteroidales</taxon>
        <taxon>Tannerellaceae</taxon>
        <taxon>Tannerella</taxon>
    </lineage>
</organism>
<name>W2C8S2_9BACT</name>
<evidence type="ECO:0000256" key="3">
    <source>
        <dbReference type="ARBA" id="ARBA00022801"/>
    </source>
</evidence>
<dbReference type="GO" id="GO:0016787">
    <property type="term" value="F:hydrolase activity"/>
    <property type="evidence" value="ECO:0007669"/>
    <property type="project" value="UniProtKB-KW"/>
</dbReference>
<keyword evidence="4" id="KW-0862">Zinc</keyword>
<dbReference type="Pfam" id="PF00753">
    <property type="entry name" value="Lactamase_B"/>
    <property type="match status" value="1"/>
</dbReference>
<keyword evidence="2" id="KW-0479">Metal-binding</keyword>
<sequence>MTIQLFNAGLFYADGGAMFGAVPRTAWGRRYEADHLNRCVLAMQIGLVRVEDRILLIDTGVGTKHLERLSRSYYAFHQLADPAVTLARLGIRPDDVTDVILTHLHFDHCGGTTRMDDLGRIVATYPRARVHVSRAQLDACAAPNALEKDSFSTEHIDAVRHAGLLSPIDTSETLIHPLVRLTLHDGHTDGQIAVRIQRPDGGPGVLFPGDIVPTAAHLSPTWISAYDIRPLDSYRERCLLLDEAARDHLRVVFCHDAYRPSAFVRKTNDFYTASPTPSPTAQPEIFSI</sequence>
<dbReference type="CDD" id="cd16281">
    <property type="entry name" value="metallo-hydrolase-like_MBL-fold"/>
    <property type="match status" value="1"/>
</dbReference>
<protein>
    <recommendedName>
        <fullName evidence="5">Metallo-beta-lactamase domain-containing protein</fullName>
    </recommendedName>
</protein>
<comment type="similarity">
    <text evidence="1">Belongs to the metallo-beta-lactamase superfamily.</text>
</comment>
<evidence type="ECO:0000256" key="1">
    <source>
        <dbReference type="ARBA" id="ARBA00007749"/>
    </source>
</evidence>
<dbReference type="InterPro" id="IPR036866">
    <property type="entry name" value="RibonucZ/Hydroxyglut_hydro"/>
</dbReference>
<dbReference type="PATRIC" id="fig|1411148.3.peg.165"/>
<feature type="domain" description="Metallo-beta-lactamase" evidence="5">
    <location>
        <begin position="42"/>
        <end position="255"/>
    </location>
</feature>
<dbReference type="SMART" id="SM00849">
    <property type="entry name" value="Lactamase_B"/>
    <property type="match status" value="1"/>
</dbReference>